<feature type="non-terminal residue" evidence="1">
    <location>
        <position position="201"/>
    </location>
</feature>
<protein>
    <submittedName>
        <fullName evidence="1">Uncharacterized protein</fullName>
    </submittedName>
</protein>
<evidence type="ECO:0000313" key="1">
    <source>
        <dbReference type="EMBL" id="OAM79012.1"/>
    </source>
</evidence>
<sequence>MGDYVLFQMWGPYRASLIEQHKFYVKEARNRLLSRFDDIEADSDKAADEWLEASGKWFDPDNDDPGSYYEAANDVGIQHYQMLRDMREQTRLSVVAGMYHQWDKALRDWLVREIQHWHRGDNVRAKVWGADFVQIIDLLESFGWALRAAPYFKSLDACRLVVNVYKHGEGASLQDLKQRYPEFLHDPFAWSAPHFDRTAGI</sequence>
<reference evidence="1 2" key="1">
    <citation type="submission" date="2016-03" db="EMBL/GenBank/DDBJ databases">
        <title>Genome sequencing of Devosia sp. S37.</title>
        <authorList>
            <person name="Mohd Nor M."/>
        </authorList>
    </citation>
    <scope>NUCLEOTIDE SEQUENCE [LARGE SCALE GENOMIC DNA]</scope>
    <source>
        <strain evidence="1 2">S37</strain>
    </source>
</reference>
<dbReference type="STRING" id="1770058.A3840_04110"/>
<keyword evidence="2" id="KW-1185">Reference proteome</keyword>
<dbReference type="RefSeq" id="WP_067452308.1">
    <property type="nucleotide sequence ID" value="NZ_LVVY01000065.1"/>
</dbReference>
<dbReference type="OrthoDB" id="1354489at2"/>
<evidence type="ECO:0000313" key="2">
    <source>
        <dbReference type="Proteomes" id="UP000078389"/>
    </source>
</evidence>
<organism evidence="1 2">
    <name type="scientific">Devosia elaeis</name>
    <dbReference type="NCBI Taxonomy" id="1770058"/>
    <lineage>
        <taxon>Bacteria</taxon>
        <taxon>Pseudomonadati</taxon>
        <taxon>Pseudomonadota</taxon>
        <taxon>Alphaproteobacteria</taxon>
        <taxon>Hyphomicrobiales</taxon>
        <taxon>Devosiaceae</taxon>
        <taxon>Devosia</taxon>
    </lineage>
</organism>
<proteinExistence type="predicted"/>
<name>A0A178I1M7_9HYPH</name>
<dbReference type="Proteomes" id="UP000078389">
    <property type="component" value="Unassembled WGS sequence"/>
</dbReference>
<gene>
    <name evidence="1" type="ORF">A3840_04110</name>
</gene>
<dbReference type="EMBL" id="LVVY01000065">
    <property type="protein sequence ID" value="OAM79012.1"/>
    <property type="molecule type" value="Genomic_DNA"/>
</dbReference>
<accession>A0A178I1M7</accession>
<comment type="caution">
    <text evidence="1">The sequence shown here is derived from an EMBL/GenBank/DDBJ whole genome shotgun (WGS) entry which is preliminary data.</text>
</comment>
<dbReference type="AlphaFoldDB" id="A0A178I1M7"/>